<evidence type="ECO:0000259" key="8">
    <source>
        <dbReference type="Pfam" id="PF02016"/>
    </source>
</evidence>
<dbReference type="GO" id="GO:0006508">
    <property type="term" value="P:proteolysis"/>
    <property type="evidence" value="ECO:0007669"/>
    <property type="project" value="UniProtKB-KW"/>
</dbReference>
<evidence type="ECO:0000256" key="2">
    <source>
        <dbReference type="ARBA" id="ARBA00022645"/>
    </source>
</evidence>
<dbReference type="EMBL" id="QRDX01000003">
    <property type="protein sequence ID" value="RED48847.1"/>
    <property type="molecule type" value="Genomic_DNA"/>
</dbReference>
<evidence type="ECO:0000256" key="7">
    <source>
        <dbReference type="SAM" id="SignalP"/>
    </source>
</evidence>
<dbReference type="InterPro" id="IPR029062">
    <property type="entry name" value="Class_I_gatase-like"/>
</dbReference>
<evidence type="ECO:0000256" key="5">
    <source>
        <dbReference type="ARBA" id="ARBA00022825"/>
    </source>
</evidence>
<protein>
    <submittedName>
        <fullName evidence="10">Muramoyltetrapeptide carboxypeptidase</fullName>
    </submittedName>
</protein>
<evidence type="ECO:0000256" key="3">
    <source>
        <dbReference type="ARBA" id="ARBA00022670"/>
    </source>
</evidence>
<feature type="active site" description="Nucleophile" evidence="6">
    <location>
        <position position="151"/>
    </location>
</feature>
<dbReference type="InterPro" id="IPR027461">
    <property type="entry name" value="Carboxypeptidase_A_C_sf"/>
</dbReference>
<comment type="caution">
    <text evidence="10">The sequence shown here is derived from an EMBL/GenBank/DDBJ whole genome shotgun (WGS) entry which is preliminary data.</text>
</comment>
<dbReference type="InterPro" id="IPR027478">
    <property type="entry name" value="LdcA_N"/>
</dbReference>
<keyword evidence="3" id="KW-0645">Protease</keyword>
<reference evidence="10 11" key="1">
    <citation type="submission" date="2018-07" db="EMBL/GenBank/DDBJ databases">
        <title>Genomic Encyclopedia of Type Strains, Phase III (KMG-III): the genomes of soil and plant-associated and newly described type strains.</title>
        <authorList>
            <person name="Whitman W."/>
        </authorList>
    </citation>
    <scope>NUCLEOTIDE SEQUENCE [LARGE SCALE GENOMIC DNA]</scope>
    <source>
        <strain evidence="10 11">CECT 8487</strain>
    </source>
</reference>
<dbReference type="PANTHER" id="PTHR30237:SF2">
    <property type="entry name" value="MUREIN TETRAPEPTIDE CARBOXYPEPTIDASE"/>
    <property type="match status" value="1"/>
</dbReference>
<dbReference type="CDD" id="cd07025">
    <property type="entry name" value="Peptidase_S66"/>
    <property type="match status" value="1"/>
</dbReference>
<feature type="domain" description="LD-carboxypeptidase C-terminal" evidence="9">
    <location>
        <begin position="217"/>
        <end position="331"/>
    </location>
</feature>
<comment type="similarity">
    <text evidence="1">Belongs to the peptidase S66 family.</text>
</comment>
<evidence type="ECO:0000256" key="6">
    <source>
        <dbReference type="PIRSR" id="PIRSR028757-1"/>
    </source>
</evidence>
<evidence type="ECO:0000256" key="1">
    <source>
        <dbReference type="ARBA" id="ARBA00010233"/>
    </source>
</evidence>
<gene>
    <name evidence="10" type="ORF">DFQ02_103178</name>
</gene>
<keyword evidence="11" id="KW-1185">Reference proteome</keyword>
<sequence>MYIYNMSRNLLILCVFCASILHGKNIVIAQNPASIKLEKNMKQPPFLKPGDTVAIVAPAGILKNKTHEINQAQKLLKGWGLNVVVGKHIFNQNNHFSGTDEERYEDFQDALNDPNIKAIWCARGGYGSVRIIDKLDWSGFIQNPKWIIGYSDITTFHNHIHNLGYESIHAMMCTSLQDAPSSIKKTIDSFKAALFGTPLHYTFEGSTYNKEGSVLAPIVGGNLTILQTMLGSKTSIDTSGKILFIEEIGEYKYHIDRMLQSLKRAGYFENCKGVIVGNMSKLKSNTTKWGSSTEQLVLDALSDYNFPIAFNMPAGHEKDNRALIFGKTVELIVKKEQSTIIFKVL</sequence>
<dbReference type="PIRSF" id="PIRSF028757">
    <property type="entry name" value="LD-carboxypeptidase"/>
    <property type="match status" value="1"/>
</dbReference>
<dbReference type="Gene3D" id="3.40.50.10740">
    <property type="entry name" value="Class I glutamine amidotransferase-like"/>
    <property type="match status" value="1"/>
</dbReference>
<dbReference type="AlphaFoldDB" id="A0A3D9HH65"/>
<keyword evidence="5" id="KW-0720">Serine protease</keyword>
<feature type="active site" description="Charge relay system" evidence="6">
    <location>
        <position position="316"/>
    </location>
</feature>
<feature type="domain" description="LD-carboxypeptidase N-terminal" evidence="8">
    <location>
        <begin position="53"/>
        <end position="170"/>
    </location>
</feature>
<dbReference type="GO" id="GO:0004180">
    <property type="term" value="F:carboxypeptidase activity"/>
    <property type="evidence" value="ECO:0007669"/>
    <property type="project" value="UniProtKB-KW"/>
</dbReference>
<dbReference type="Pfam" id="PF02016">
    <property type="entry name" value="Peptidase_S66"/>
    <property type="match status" value="1"/>
</dbReference>
<dbReference type="InterPro" id="IPR040449">
    <property type="entry name" value="Peptidase_S66_N"/>
</dbReference>
<name>A0A3D9HH65_9FLAO</name>
<evidence type="ECO:0000313" key="11">
    <source>
        <dbReference type="Proteomes" id="UP000256629"/>
    </source>
</evidence>
<accession>A0A3D9HH65</accession>
<feature type="signal peptide" evidence="7">
    <location>
        <begin position="1"/>
        <end position="29"/>
    </location>
</feature>
<dbReference type="InterPro" id="IPR040921">
    <property type="entry name" value="Peptidase_S66C"/>
</dbReference>
<evidence type="ECO:0000313" key="10">
    <source>
        <dbReference type="EMBL" id="RED48847.1"/>
    </source>
</evidence>
<dbReference type="InterPro" id="IPR003507">
    <property type="entry name" value="S66_fam"/>
</dbReference>
<dbReference type="SUPFAM" id="SSF141986">
    <property type="entry name" value="LD-carboxypeptidase A C-terminal domain-like"/>
    <property type="match status" value="1"/>
</dbReference>
<keyword evidence="7" id="KW-0732">Signal</keyword>
<dbReference type="Pfam" id="PF17676">
    <property type="entry name" value="Peptidase_S66C"/>
    <property type="match status" value="1"/>
</dbReference>
<dbReference type="PANTHER" id="PTHR30237">
    <property type="entry name" value="MURAMOYLTETRAPEPTIDE CARBOXYPEPTIDASE"/>
    <property type="match status" value="1"/>
</dbReference>
<evidence type="ECO:0000259" key="9">
    <source>
        <dbReference type="Pfam" id="PF17676"/>
    </source>
</evidence>
<dbReference type="GO" id="GO:0008236">
    <property type="term" value="F:serine-type peptidase activity"/>
    <property type="evidence" value="ECO:0007669"/>
    <property type="project" value="UniProtKB-KW"/>
</dbReference>
<keyword evidence="2 10" id="KW-0121">Carboxypeptidase</keyword>
<feature type="chain" id="PRO_5017735161" evidence="7">
    <location>
        <begin position="30"/>
        <end position="345"/>
    </location>
</feature>
<feature type="active site" description="Charge relay system" evidence="6">
    <location>
        <position position="246"/>
    </location>
</feature>
<proteinExistence type="inferred from homology"/>
<keyword evidence="4" id="KW-0378">Hydrolase</keyword>
<dbReference type="Gene3D" id="3.50.30.60">
    <property type="entry name" value="LD-carboxypeptidase A C-terminal domain-like"/>
    <property type="match status" value="1"/>
</dbReference>
<dbReference type="SUPFAM" id="SSF52317">
    <property type="entry name" value="Class I glutamine amidotransferase-like"/>
    <property type="match status" value="1"/>
</dbReference>
<dbReference type="Proteomes" id="UP000256629">
    <property type="component" value="Unassembled WGS sequence"/>
</dbReference>
<organism evidence="10 11">
    <name type="scientific">Seonamhaeicola aphaedonensis</name>
    <dbReference type="NCBI Taxonomy" id="1461338"/>
    <lineage>
        <taxon>Bacteria</taxon>
        <taxon>Pseudomonadati</taxon>
        <taxon>Bacteroidota</taxon>
        <taxon>Flavobacteriia</taxon>
        <taxon>Flavobacteriales</taxon>
        <taxon>Flavobacteriaceae</taxon>
    </lineage>
</organism>
<evidence type="ECO:0000256" key="4">
    <source>
        <dbReference type="ARBA" id="ARBA00022801"/>
    </source>
</evidence>